<dbReference type="EMBL" id="JACYCC010000039">
    <property type="protein sequence ID" value="KAF8678415.1"/>
    <property type="molecule type" value="Genomic_DNA"/>
</dbReference>
<feature type="transmembrane region" description="Helical" evidence="6">
    <location>
        <begin position="92"/>
        <end position="120"/>
    </location>
</feature>
<feature type="transmembrane region" description="Helical" evidence="6">
    <location>
        <begin position="261"/>
        <end position="285"/>
    </location>
</feature>
<comment type="subcellular location">
    <subcellularLocation>
        <location evidence="1">Membrane</location>
        <topology evidence="1">Multi-pass membrane protein</topology>
    </subcellularLocation>
</comment>
<feature type="transmembrane region" description="Helical" evidence="6">
    <location>
        <begin position="386"/>
        <end position="404"/>
    </location>
</feature>
<dbReference type="PANTHER" id="PTHR10924">
    <property type="entry name" value="MAJOR FACILITATOR SUPERFAMILY PROTEIN-RELATED"/>
    <property type="match status" value="1"/>
</dbReference>
<feature type="transmembrane region" description="Helical" evidence="6">
    <location>
        <begin position="48"/>
        <end position="72"/>
    </location>
</feature>
<dbReference type="Proteomes" id="UP000650582">
    <property type="component" value="Unassembled WGS sequence"/>
</dbReference>
<feature type="transmembrane region" description="Helical" evidence="6">
    <location>
        <begin position="324"/>
        <end position="347"/>
    </location>
</feature>
<dbReference type="GO" id="GO:0022857">
    <property type="term" value="F:transmembrane transporter activity"/>
    <property type="evidence" value="ECO:0007669"/>
    <property type="project" value="InterPro"/>
</dbReference>
<feature type="transmembrane region" description="Helical" evidence="6">
    <location>
        <begin position="132"/>
        <end position="152"/>
    </location>
</feature>
<dbReference type="SUPFAM" id="SSF103473">
    <property type="entry name" value="MFS general substrate transporter"/>
    <property type="match status" value="1"/>
</dbReference>
<evidence type="ECO:0000256" key="3">
    <source>
        <dbReference type="ARBA" id="ARBA00022989"/>
    </source>
</evidence>
<evidence type="ECO:0000256" key="6">
    <source>
        <dbReference type="SAM" id="Phobius"/>
    </source>
</evidence>
<keyword evidence="4 6" id="KW-0472">Membrane</keyword>
<gene>
    <name evidence="7" type="ORF">RHS04_05358</name>
</gene>
<evidence type="ECO:0000256" key="2">
    <source>
        <dbReference type="ARBA" id="ARBA00022692"/>
    </source>
</evidence>
<dbReference type="InterPro" id="IPR011701">
    <property type="entry name" value="MFS"/>
</dbReference>
<dbReference type="PANTHER" id="PTHR10924:SF6">
    <property type="entry name" value="SOLUTE CARRIER FAMILY 49 MEMBER A3"/>
    <property type="match status" value="1"/>
</dbReference>
<evidence type="ECO:0000256" key="4">
    <source>
        <dbReference type="ARBA" id="ARBA00023136"/>
    </source>
</evidence>
<keyword evidence="2 6" id="KW-0812">Transmembrane</keyword>
<dbReference type="InterPro" id="IPR036259">
    <property type="entry name" value="MFS_trans_sf"/>
</dbReference>
<evidence type="ECO:0000256" key="1">
    <source>
        <dbReference type="ARBA" id="ARBA00004141"/>
    </source>
</evidence>
<protein>
    <submittedName>
        <fullName evidence="7">MFS general substrate transporter</fullName>
    </submittedName>
</protein>
<organism evidence="7 8">
    <name type="scientific">Rhizoctonia solani</name>
    <dbReference type="NCBI Taxonomy" id="456999"/>
    <lineage>
        <taxon>Eukaryota</taxon>
        <taxon>Fungi</taxon>
        <taxon>Dikarya</taxon>
        <taxon>Basidiomycota</taxon>
        <taxon>Agaricomycotina</taxon>
        <taxon>Agaricomycetes</taxon>
        <taxon>Cantharellales</taxon>
        <taxon>Ceratobasidiaceae</taxon>
        <taxon>Rhizoctonia</taxon>
    </lineage>
</organism>
<proteinExistence type="predicted"/>
<dbReference type="Gene3D" id="1.20.1250.20">
    <property type="entry name" value="MFS general substrate transporter like domains"/>
    <property type="match status" value="2"/>
</dbReference>
<dbReference type="Pfam" id="PF07690">
    <property type="entry name" value="MFS_1"/>
    <property type="match status" value="1"/>
</dbReference>
<evidence type="ECO:0000256" key="5">
    <source>
        <dbReference type="SAM" id="MobiDB-lite"/>
    </source>
</evidence>
<evidence type="ECO:0000313" key="8">
    <source>
        <dbReference type="Proteomes" id="UP000650582"/>
    </source>
</evidence>
<feature type="transmembrane region" description="Helical" evidence="6">
    <location>
        <begin position="196"/>
        <end position="216"/>
    </location>
</feature>
<dbReference type="AlphaFoldDB" id="A0A8H7H7F8"/>
<feature type="transmembrane region" description="Helical" evidence="6">
    <location>
        <begin position="353"/>
        <end position="374"/>
    </location>
</feature>
<feature type="transmembrane region" description="Helical" evidence="6">
    <location>
        <begin position="297"/>
        <end position="317"/>
    </location>
</feature>
<sequence>MSASDADSYKQGQSSVGQGLGESENSGDPFNESHVVEYRLYKRRWTGLLGVCLLNFVAGAAWFWFASIAIPVSEDFGISLGQVNWLANCVNVAFLPVSLVIPSCFIGTIVTLVGAWVRYAGTAPSLSPNGKFGLLLFGQILLGIGQPWFLIIGPKYSEVWFDLKGRTTATMLVSISNPIGTSFGQIVAPYCPSVRVSILILAIMTTGLAPSVLLIYSAPPTPPTFSGSHPSPPPIQTLRAFLGRSRSGEITMTPRERLDSVILLLTFGLMVAALNTLGIILAQAIAPYGYTPEDAGIIGGVYVLAGIVGAVVIMPIFDRYLTHHLALASKVITTMLAACFISLIWAVREDNAPAIYVIVVVLGISCFTLLPITLEIACEITRSPEASSAILWLLAYLLTTIFIPSKLARVLEAPTVPTLALLVVDHMRDDSPTANPPSNMRRGLIFEAGIAASCVVIILGLRGKQSRRELDVQKQQEAARRGVII</sequence>
<comment type="caution">
    <text evidence="7">The sequence shown here is derived from an EMBL/GenBank/DDBJ whole genome shotgun (WGS) entry which is preliminary data.</text>
</comment>
<keyword evidence="3 6" id="KW-1133">Transmembrane helix</keyword>
<name>A0A8H7H7F8_9AGAM</name>
<dbReference type="GO" id="GO:0016020">
    <property type="term" value="C:membrane"/>
    <property type="evidence" value="ECO:0007669"/>
    <property type="project" value="UniProtKB-SubCell"/>
</dbReference>
<reference evidence="7" key="1">
    <citation type="submission" date="2020-09" db="EMBL/GenBank/DDBJ databases">
        <title>Comparative genome analyses of four rice-infecting Rhizoctonia solani isolates reveal extensive enrichment of homogalacturonan modification genes.</title>
        <authorList>
            <person name="Lee D.-Y."/>
            <person name="Jeon J."/>
            <person name="Kim K.-T."/>
            <person name="Cheong K."/>
            <person name="Song H."/>
            <person name="Choi G."/>
            <person name="Ko J."/>
            <person name="Opiyo S.O."/>
            <person name="Zuo S."/>
            <person name="Madhav S."/>
            <person name="Lee Y.-H."/>
            <person name="Wang G.-L."/>
        </authorList>
    </citation>
    <scope>NUCLEOTIDE SEQUENCE</scope>
    <source>
        <strain evidence="7">AG1-IA YN-7</strain>
    </source>
</reference>
<evidence type="ECO:0000313" key="7">
    <source>
        <dbReference type="EMBL" id="KAF8678415.1"/>
    </source>
</evidence>
<accession>A0A8H7H7F8</accession>
<feature type="region of interest" description="Disordered" evidence="5">
    <location>
        <begin position="1"/>
        <end position="28"/>
    </location>
</feature>
<dbReference type="InterPro" id="IPR049680">
    <property type="entry name" value="FLVCR1-2_SLC49-like"/>
</dbReference>